<reference evidence="2" key="1">
    <citation type="submission" date="2018-05" db="EMBL/GenBank/DDBJ databases">
        <title>Draft genome of Mucuna pruriens seed.</title>
        <authorList>
            <person name="Nnadi N.E."/>
            <person name="Vos R."/>
            <person name="Hasami M.H."/>
            <person name="Devisetty U.K."/>
            <person name="Aguiy J.C."/>
        </authorList>
    </citation>
    <scope>NUCLEOTIDE SEQUENCE [LARGE SCALE GENOMIC DNA]</scope>
    <source>
        <strain evidence="2">JCA_2017</strain>
    </source>
</reference>
<organism evidence="2 3">
    <name type="scientific">Mucuna pruriens</name>
    <name type="common">Velvet bean</name>
    <name type="synonym">Dolichos pruriens</name>
    <dbReference type="NCBI Taxonomy" id="157652"/>
    <lineage>
        <taxon>Eukaryota</taxon>
        <taxon>Viridiplantae</taxon>
        <taxon>Streptophyta</taxon>
        <taxon>Embryophyta</taxon>
        <taxon>Tracheophyta</taxon>
        <taxon>Spermatophyta</taxon>
        <taxon>Magnoliopsida</taxon>
        <taxon>eudicotyledons</taxon>
        <taxon>Gunneridae</taxon>
        <taxon>Pentapetalae</taxon>
        <taxon>rosids</taxon>
        <taxon>fabids</taxon>
        <taxon>Fabales</taxon>
        <taxon>Fabaceae</taxon>
        <taxon>Papilionoideae</taxon>
        <taxon>50 kb inversion clade</taxon>
        <taxon>NPAAA clade</taxon>
        <taxon>indigoferoid/millettioid clade</taxon>
        <taxon>Phaseoleae</taxon>
        <taxon>Mucuna</taxon>
    </lineage>
</organism>
<evidence type="ECO:0000313" key="2">
    <source>
        <dbReference type="EMBL" id="RDX79247.1"/>
    </source>
</evidence>
<feature type="region of interest" description="Disordered" evidence="1">
    <location>
        <begin position="1"/>
        <end position="65"/>
    </location>
</feature>
<dbReference type="AlphaFoldDB" id="A0A371FLP9"/>
<proteinExistence type="predicted"/>
<comment type="caution">
    <text evidence="2">The sequence shown here is derived from an EMBL/GenBank/DDBJ whole genome shotgun (WGS) entry which is preliminary data.</text>
</comment>
<gene>
    <name evidence="2" type="ORF">CR513_40353</name>
</gene>
<dbReference type="PANTHER" id="PTHR35046:SF9">
    <property type="entry name" value="RNA-DIRECTED DNA POLYMERASE"/>
    <property type="match status" value="1"/>
</dbReference>
<dbReference type="EMBL" id="QJKJ01008597">
    <property type="protein sequence ID" value="RDX79247.1"/>
    <property type="molecule type" value="Genomic_DNA"/>
</dbReference>
<dbReference type="CDD" id="cd00303">
    <property type="entry name" value="retropepsin_like"/>
    <property type="match status" value="1"/>
</dbReference>
<evidence type="ECO:0000256" key="1">
    <source>
        <dbReference type="SAM" id="MobiDB-lite"/>
    </source>
</evidence>
<protein>
    <submittedName>
        <fullName evidence="2">Uncharacterized protein</fullName>
    </submittedName>
</protein>
<evidence type="ECO:0000313" key="3">
    <source>
        <dbReference type="Proteomes" id="UP000257109"/>
    </source>
</evidence>
<keyword evidence="3" id="KW-1185">Reference proteome</keyword>
<feature type="compositionally biased region" description="Polar residues" evidence="1">
    <location>
        <begin position="53"/>
        <end position="65"/>
    </location>
</feature>
<feature type="non-terminal residue" evidence="2">
    <location>
        <position position="1"/>
    </location>
</feature>
<feature type="compositionally biased region" description="Basic residues" evidence="1">
    <location>
        <begin position="8"/>
        <end position="26"/>
    </location>
</feature>
<name>A0A371FLP9_MUCPR</name>
<dbReference type="Proteomes" id="UP000257109">
    <property type="component" value="Unassembled WGS sequence"/>
</dbReference>
<dbReference type="OrthoDB" id="1747743at2759"/>
<dbReference type="PANTHER" id="PTHR35046">
    <property type="entry name" value="ZINC KNUCKLE (CCHC-TYPE) FAMILY PROTEIN"/>
    <property type="match status" value="1"/>
</dbReference>
<accession>A0A371FLP9</accession>
<sequence length="168" mass="18782">MALTNGRVRTRVQRRGASHPKAKKKRESYQVQLKCPKAEDGTIDSKSSRDELSSISNIDSSNEYSSNEGDLLMVKRLMSVQIGEDDDSQRKNIFHSCCHILGQLRSISIDGGSSVNFASSRLVEKLKLLTKAHPRPYKLQRLNSEGEIAVTKQVSLAFTLGKYEDEVL</sequence>